<dbReference type="OrthoDB" id="9806127at2"/>
<evidence type="ECO:0000256" key="1">
    <source>
        <dbReference type="ARBA" id="ARBA00004651"/>
    </source>
</evidence>
<dbReference type="Pfam" id="PF00005">
    <property type="entry name" value="ABC_tran"/>
    <property type="match status" value="1"/>
</dbReference>
<dbReference type="EMBL" id="LT607752">
    <property type="protein sequence ID" value="SCG58851.1"/>
    <property type="molecule type" value="Genomic_DNA"/>
</dbReference>
<dbReference type="GO" id="GO:0005524">
    <property type="term" value="F:ATP binding"/>
    <property type="evidence" value="ECO:0007669"/>
    <property type="project" value="UniProtKB-KW"/>
</dbReference>
<dbReference type="InterPro" id="IPR027417">
    <property type="entry name" value="P-loop_NTPase"/>
</dbReference>
<reference evidence="8" key="1">
    <citation type="submission" date="2016-06" db="EMBL/GenBank/DDBJ databases">
        <authorList>
            <person name="Varghese N."/>
            <person name="Submissions Spin"/>
        </authorList>
    </citation>
    <scope>NUCLEOTIDE SEQUENCE [LARGE SCALE GENOMIC DNA]</scope>
    <source>
        <strain evidence="8">DSM 44983</strain>
    </source>
</reference>
<keyword evidence="8" id="KW-1185">Reference proteome</keyword>
<dbReference type="InterPro" id="IPR039421">
    <property type="entry name" value="Type_1_exporter"/>
</dbReference>
<keyword evidence="3" id="KW-0547">Nucleotide-binding</keyword>
<sequence>MPTADQVARGDEGARPPWRGWGRRARRRAEAGRQLVHLSRYAGRPLVATLLSVHVVAGLMPMTFGIGVGLALSSLAGDPDRSAAAGWLAVALVAFVVQQLLAPLQRALSQVVSRRIDSYCIARYTEDAAIRASLPTLERADVADLLNHAEEEFDTWILTPGGATEGALALVARYAQLVSAVTVAAVTAGWPVAVAAATVALVVRRGHSIAFHRWGALIVSFEPVRRRLTYLRELATTTRAAKEIRTLGLLDWLDQRYEDASRDYLDPLWSWRRRVYGVPFLVYAGLGLIATLAAFLLLAGSVGAAGDAPVAEVAIGVQAVAICVRFGQMFPESDMKMVHGRAAWEAILAFERLCREDTDDDGTGRNRVVTTPQRLIALEQVTFGYQPDRPVLRGLDLRLPVGTSTALVGVNGAGKTTLVKLLAGLYQPAGGSVTVDGVDLRRLDPEAWQRTFAVVFQDFVRYEATLRENVAMGSVEHRDDDEGVTAELRRVGLGYLLDELPLGLETPLTRALPGGQDLSGGQWQRVALARALFAVRHGASVLVLDEPTAQLDARGEAEFYDTFLDLTRGVTSLVISHRFSSVRQADRIVVLADGRIEEAGSHDELIASGGRYAGMFAVQARRFADGAATSTPLGGPA</sequence>
<dbReference type="PANTHER" id="PTHR24221">
    <property type="entry name" value="ATP-BINDING CASSETTE SUB-FAMILY B"/>
    <property type="match status" value="1"/>
</dbReference>
<gene>
    <name evidence="7" type="ORF">GA0070623_2649</name>
</gene>
<dbReference type="RefSeq" id="WP_067302018.1">
    <property type="nucleotide sequence ID" value="NZ_LRMV01000007.1"/>
</dbReference>
<evidence type="ECO:0000256" key="6">
    <source>
        <dbReference type="ARBA" id="ARBA00023136"/>
    </source>
</evidence>
<accession>A0A109IP60</accession>
<dbReference type="InterPro" id="IPR017871">
    <property type="entry name" value="ABC_transporter-like_CS"/>
</dbReference>
<dbReference type="PROSITE" id="PS50893">
    <property type="entry name" value="ABC_TRANSPORTER_2"/>
    <property type="match status" value="1"/>
</dbReference>
<dbReference type="GO" id="GO:0016887">
    <property type="term" value="F:ATP hydrolysis activity"/>
    <property type="evidence" value="ECO:0007669"/>
    <property type="project" value="InterPro"/>
</dbReference>
<dbReference type="PANTHER" id="PTHR24221:SF654">
    <property type="entry name" value="ATP-BINDING CASSETTE SUB-FAMILY B MEMBER 6"/>
    <property type="match status" value="1"/>
</dbReference>
<dbReference type="CDD" id="cd03228">
    <property type="entry name" value="ABCC_MRP_Like"/>
    <property type="match status" value="1"/>
</dbReference>
<comment type="subcellular location">
    <subcellularLocation>
        <location evidence="1">Cell membrane</location>
        <topology evidence="1">Multi-pass membrane protein</topology>
    </subcellularLocation>
</comment>
<evidence type="ECO:0000256" key="3">
    <source>
        <dbReference type="ARBA" id="ARBA00022741"/>
    </source>
</evidence>
<dbReference type="InterPro" id="IPR003439">
    <property type="entry name" value="ABC_transporter-like_ATP-bd"/>
</dbReference>
<dbReference type="PROSITE" id="PS00211">
    <property type="entry name" value="ABC_TRANSPORTER_1"/>
    <property type="match status" value="1"/>
</dbReference>
<name>A0A109IP60_9ACTN</name>
<evidence type="ECO:0000256" key="5">
    <source>
        <dbReference type="ARBA" id="ARBA00022989"/>
    </source>
</evidence>
<dbReference type="GO" id="GO:0005886">
    <property type="term" value="C:plasma membrane"/>
    <property type="evidence" value="ECO:0007669"/>
    <property type="project" value="UniProtKB-SubCell"/>
</dbReference>
<evidence type="ECO:0000313" key="7">
    <source>
        <dbReference type="EMBL" id="SCG58851.1"/>
    </source>
</evidence>
<dbReference type="AlphaFoldDB" id="A0A109IP60"/>
<protein>
    <submittedName>
        <fullName evidence="7">ATP-binding cassette, subfamily B</fullName>
    </submittedName>
</protein>
<dbReference type="Gene3D" id="3.40.50.300">
    <property type="entry name" value="P-loop containing nucleotide triphosphate hydrolases"/>
    <property type="match status" value="1"/>
</dbReference>
<dbReference type="Gene3D" id="1.20.1560.10">
    <property type="entry name" value="ABC transporter type 1, transmembrane domain"/>
    <property type="match status" value="1"/>
</dbReference>
<dbReference type="GO" id="GO:0034040">
    <property type="term" value="F:ATPase-coupled lipid transmembrane transporter activity"/>
    <property type="evidence" value="ECO:0007669"/>
    <property type="project" value="TreeGrafter"/>
</dbReference>
<evidence type="ECO:0000256" key="2">
    <source>
        <dbReference type="ARBA" id="ARBA00022692"/>
    </source>
</evidence>
<dbReference type="SMART" id="SM00382">
    <property type="entry name" value="AAA"/>
    <property type="match status" value="1"/>
</dbReference>
<evidence type="ECO:0000256" key="4">
    <source>
        <dbReference type="ARBA" id="ARBA00022840"/>
    </source>
</evidence>
<keyword evidence="4 7" id="KW-0067">ATP-binding</keyword>
<proteinExistence type="predicted"/>
<evidence type="ECO:0000313" key="8">
    <source>
        <dbReference type="Proteomes" id="UP000198226"/>
    </source>
</evidence>
<keyword evidence="5" id="KW-1133">Transmembrane helix</keyword>
<organism evidence="7 8">
    <name type="scientific">Micromonospora rifamycinica</name>
    <dbReference type="NCBI Taxonomy" id="291594"/>
    <lineage>
        <taxon>Bacteria</taxon>
        <taxon>Bacillati</taxon>
        <taxon>Actinomycetota</taxon>
        <taxon>Actinomycetes</taxon>
        <taxon>Micromonosporales</taxon>
        <taxon>Micromonosporaceae</taxon>
        <taxon>Micromonospora</taxon>
    </lineage>
</organism>
<dbReference type="SUPFAM" id="SSF90123">
    <property type="entry name" value="ABC transporter transmembrane region"/>
    <property type="match status" value="1"/>
</dbReference>
<dbReference type="Proteomes" id="UP000198226">
    <property type="component" value="Chromosome I"/>
</dbReference>
<keyword evidence="2" id="KW-0812">Transmembrane</keyword>
<dbReference type="SUPFAM" id="SSF52540">
    <property type="entry name" value="P-loop containing nucleoside triphosphate hydrolases"/>
    <property type="match status" value="1"/>
</dbReference>
<dbReference type="InterPro" id="IPR036640">
    <property type="entry name" value="ABC1_TM_sf"/>
</dbReference>
<keyword evidence="6" id="KW-0472">Membrane</keyword>
<dbReference type="InterPro" id="IPR003593">
    <property type="entry name" value="AAA+_ATPase"/>
</dbReference>